<gene>
    <name evidence="1" type="ORF">QBC46DRAFT_434811</name>
</gene>
<evidence type="ECO:0000313" key="2">
    <source>
        <dbReference type="Proteomes" id="UP001303473"/>
    </source>
</evidence>
<accession>A0AAN6N949</accession>
<proteinExistence type="predicted"/>
<dbReference type="AlphaFoldDB" id="A0AAN6N949"/>
<reference evidence="2" key="1">
    <citation type="journal article" date="2023" name="Mol. Phylogenet. Evol.">
        <title>Genome-scale phylogeny and comparative genomics of the fungal order Sordariales.</title>
        <authorList>
            <person name="Hensen N."/>
            <person name="Bonometti L."/>
            <person name="Westerberg I."/>
            <person name="Brannstrom I.O."/>
            <person name="Guillou S."/>
            <person name="Cros-Aarteil S."/>
            <person name="Calhoun S."/>
            <person name="Haridas S."/>
            <person name="Kuo A."/>
            <person name="Mondo S."/>
            <person name="Pangilinan J."/>
            <person name="Riley R."/>
            <person name="LaButti K."/>
            <person name="Andreopoulos B."/>
            <person name="Lipzen A."/>
            <person name="Chen C."/>
            <person name="Yan M."/>
            <person name="Daum C."/>
            <person name="Ng V."/>
            <person name="Clum A."/>
            <person name="Steindorff A."/>
            <person name="Ohm R.A."/>
            <person name="Martin F."/>
            <person name="Silar P."/>
            <person name="Natvig D.O."/>
            <person name="Lalanne C."/>
            <person name="Gautier V."/>
            <person name="Ament-Velasquez S.L."/>
            <person name="Kruys A."/>
            <person name="Hutchinson M.I."/>
            <person name="Powell A.J."/>
            <person name="Barry K."/>
            <person name="Miller A.N."/>
            <person name="Grigoriev I.V."/>
            <person name="Debuchy R."/>
            <person name="Gladieux P."/>
            <person name="Hiltunen Thoren M."/>
            <person name="Johannesson H."/>
        </authorList>
    </citation>
    <scope>NUCLEOTIDE SEQUENCE [LARGE SCALE GENOMIC DNA]</scope>
    <source>
        <strain evidence="2">CBS 340.73</strain>
    </source>
</reference>
<dbReference type="EMBL" id="MU853796">
    <property type="protein sequence ID" value="KAK3940468.1"/>
    <property type="molecule type" value="Genomic_DNA"/>
</dbReference>
<name>A0AAN6N949_9PEZI</name>
<organism evidence="1 2">
    <name type="scientific">Diplogelasinospora grovesii</name>
    <dbReference type="NCBI Taxonomy" id="303347"/>
    <lineage>
        <taxon>Eukaryota</taxon>
        <taxon>Fungi</taxon>
        <taxon>Dikarya</taxon>
        <taxon>Ascomycota</taxon>
        <taxon>Pezizomycotina</taxon>
        <taxon>Sordariomycetes</taxon>
        <taxon>Sordariomycetidae</taxon>
        <taxon>Sordariales</taxon>
        <taxon>Diplogelasinosporaceae</taxon>
        <taxon>Diplogelasinospora</taxon>
    </lineage>
</organism>
<dbReference type="Proteomes" id="UP001303473">
    <property type="component" value="Unassembled WGS sequence"/>
</dbReference>
<protein>
    <submittedName>
        <fullName evidence="1">Uncharacterized protein</fullName>
    </submittedName>
</protein>
<evidence type="ECO:0000313" key="1">
    <source>
        <dbReference type="EMBL" id="KAK3940468.1"/>
    </source>
</evidence>
<sequence>MSGYNDADAMEGAFNRWLESAPEGREFPLPTTCDAQECAKYLHRRLRERNVDYYFCGGFACINCINLSCLDTTPRRISDVNIVVPNGDEGYGELLRILRGGPFIEYDRSHYYFAHSEKFVKVDCIIGGWMAFPKVSEARIIKGVQETQLQFLDPMGLLHLKLSSWANKARRGGPKRENDIKDVKDLRDILIGAGKKMDLRGLDKDMAAGLEAWVSEHKDRQEWKKLDKNYGGRF</sequence>
<comment type="caution">
    <text evidence="1">The sequence shown here is derived from an EMBL/GenBank/DDBJ whole genome shotgun (WGS) entry which is preliminary data.</text>
</comment>
<keyword evidence="2" id="KW-1185">Reference proteome</keyword>